<keyword evidence="14" id="KW-1185">Reference proteome</keyword>
<evidence type="ECO:0000256" key="9">
    <source>
        <dbReference type="PROSITE-ProRule" id="PRU00284"/>
    </source>
</evidence>
<evidence type="ECO:0000256" key="3">
    <source>
        <dbReference type="ARBA" id="ARBA00022500"/>
    </source>
</evidence>
<evidence type="ECO:0000256" key="10">
    <source>
        <dbReference type="SAM" id="Phobius"/>
    </source>
</evidence>
<keyword evidence="3" id="KW-0145">Chemotaxis</keyword>
<evidence type="ECO:0000313" key="13">
    <source>
        <dbReference type="EMBL" id="BCZ46369.1"/>
    </source>
</evidence>
<dbReference type="Gene3D" id="1.10.287.950">
    <property type="entry name" value="Methyl-accepting chemotaxis protein"/>
    <property type="match status" value="1"/>
</dbReference>
<dbReference type="PANTHER" id="PTHR32089:SF112">
    <property type="entry name" value="LYSOZYME-LIKE PROTEIN-RELATED"/>
    <property type="match status" value="1"/>
</dbReference>
<evidence type="ECO:0000256" key="4">
    <source>
        <dbReference type="ARBA" id="ARBA00022692"/>
    </source>
</evidence>
<feature type="domain" description="Methyl-accepting transducer" evidence="11">
    <location>
        <begin position="378"/>
        <end position="628"/>
    </location>
</feature>
<reference evidence="14" key="1">
    <citation type="submission" date="2021-07" db="EMBL/GenBank/DDBJ databases">
        <title>Complete genome sequencing of a Clostridium isolate.</title>
        <authorList>
            <person name="Ueki A."/>
            <person name="Tonouchi A."/>
        </authorList>
    </citation>
    <scope>NUCLEOTIDE SEQUENCE [LARGE SCALE GENOMIC DNA]</scope>
    <source>
        <strain evidence="14">C5S11</strain>
    </source>
</reference>
<dbReference type="InterPro" id="IPR033479">
    <property type="entry name" value="dCache_1"/>
</dbReference>
<dbReference type="PROSITE" id="PS50885">
    <property type="entry name" value="HAMP"/>
    <property type="match status" value="1"/>
</dbReference>
<dbReference type="PANTHER" id="PTHR32089">
    <property type="entry name" value="METHYL-ACCEPTING CHEMOTAXIS PROTEIN MCPB"/>
    <property type="match status" value="1"/>
</dbReference>
<dbReference type="RefSeq" id="WP_224037861.1">
    <property type="nucleotide sequence ID" value="NZ_AP024849.1"/>
</dbReference>
<evidence type="ECO:0000256" key="7">
    <source>
        <dbReference type="ARBA" id="ARBA00023224"/>
    </source>
</evidence>
<dbReference type="InterPro" id="IPR003660">
    <property type="entry name" value="HAMP_dom"/>
</dbReference>
<dbReference type="PROSITE" id="PS50111">
    <property type="entry name" value="CHEMOTAXIS_TRANSDUC_2"/>
    <property type="match status" value="1"/>
</dbReference>
<dbReference type="InterPro" id="IPR004089">
    <property type="entry name" value="MCPsignal_dom"/>
</dbReference>
<evidence type="ECO:0000256" key="2">
    <source>
        <dbReference type="ARBA" id="ARBA00022475"/>
    </source>
</evidence>
<dbReference type="Gene3D" id="6.10.340.10">
    <property type="match status" value="1"/>
</dbReference>
<keyword evidence="5 10" id="KW-1133">Transmembrane helix</keyword>
<dbReference type="EMBL" id="AP024849">
    <property type="protein sequence ID" value="BCZ46369.1"/>
    <property type="molecule type" value="Genomic_DNA"/>
</dbReference>
<dbReference type="Pfam" id="PF02743">
    <property type="entry name" value="dCache_1"/>
    <property type="match status" value="1"/>
</dbReference>
<evidence type="ECO:0000259" key="12">
    <source>
        <dbReference type="PROSITE" id="PS50885"/>
    </source>
</evidence>
<gene>
    <name evidence="13" type="ORF">psyc5s11_24360</name>
</gene>
<feature type="transmembrane region" description="Helical" evidence="10">
    <location>
        <begin position="282"/>
        <end position="303"/>
    </location>
</feature>
<keyword evidence="4 10" id="KW-0812">Transmembrane</keyword>
<keyword evidence="7 9" id="KW-0807">Transducer</keyword>
<dbReference type="CDD" id="cd12912">
    <property type="entry name" value="PDC2_MCP_like"/>
    <property type="match status" value="1"/>
</dbReference>
<dbReference type="Gene3D" id="3.30.450.20">
    <property type="entry name" value="PAS domain"/>
    <property type="match status" value="1"/>
</dbReference>
<evidence type="ECO:0000259" key="11">
    <source>
        <dbReference type="PROSITE" id="PS50111"/>
    </source>
</evidence>
<proteinExistence type="inferred from homology"/>
<keyword evidence="2" id="KW-1003">Cell membrane</keyword>
<dbReference type="SUPFAM" id="SSF58104">
    <property type="entry name" value="Methyl-accepting chemotaxis protein (MCP) signaling domain"/>
    <property type="match status" value="1"/>
</dbReference>
<comment type="similarity">
    <text evidence="8">Belongs to the methyl-accepting chemotaxis (MCP) protein family.</text>
</comment>
<keyword evidence="6 10" id="KW-0472">Membrane</keyword>
<comment type="subcellular location">
    <subcellularLocation>
        <location evidence="1">Cell membrane</location>
        <topology evidence="1">Multi-pass membrane protein</topology>
    </subcellularLocation>
</comment>
<sequence>MITKSIKSKLIVLIGILLFIVSSGLGIISYINASNSLVSNIEKTLPQIATQASNTVQANLDSQLNAMEVTAEVAAINNDSSEKLMTILKSEAKRNGSIKMGYADANGTILYTDGGQDNIKDNTFFKKSISGENYIEDPVVNKDKTAMTMIYSVPIKNNNSVIGVLVSVRDGMELSEMIKKIAFGKTGSAYMINSKSTSIAYMDPSMPLNQYNSIKEAEKNPSLSAIANMQKRMIAGETGLSSYTFDGKDAYGGFAPVKNENWSITVILDKGELLSELDSLRISMALSSLIFLIVGICMIYILAHKLSTRIKYASNSLNILSTGDFTNKIDKKYLNNKDEIGQMANSMSTMQNSIKEMLKISKDSSSIIDKDSTDLSHISQEMASSSNNVASSIQEVSSGISSQADNLIEITSILNNFGNKLEDIVYNINDVDKNTLSMNELATDSSSNMNSLMAAVNGISLSFKKLSDKILSFNISIKEVNNIVIIINSIADQTNLLALNASIEAANAGEAGKGFAVVANEVKALAEQTKVSSEHISTLISNIAENTTTITEDTNNVDTELGNQVNIINETITSFEKIIDAIKIIIPKVKSVNSSVMEINNEKDNILNKVESASAIAEEIAASSEEITASIDEMNNLSNNVASTSITLNDMTKNMIEQQNNFKI</sequence>
<evidence type="ECO:0000256" key="5">
    <source>
        <dbReference type="ARBA" id="ARBA00022989"/>
    </source>
</evidence>
<dbReference type="Proteomes" id="UP000824633">
    <property type="component" value="Chromosome"/>
</dbReference>
<dbReference type="CDD" id="cd18773">
    <property type="entry name" value="PDC1_HK_sensor"/>
    <property type="match status" value="1"/>
</dbReference>
<evidence type="ECO:0000256" key="8">
    <source>
        <dbReference type="ARBA" id="ARBA00029447"/>
    </source>
</evidence>
<feature type="domain" description="HAMP" evidence="12">
    <location>
        <begin position="304"/>
        <end position="359"/>
    </location>
</feature>
<evidence type="ECO:0000256" key="6">
    <source>
        <dbReference type="ARBA" id="ARBA00023136"/>
    </source>
</evidence>
<evidence type="ECO:0000313" key="14">
    <source>
        <dbReference type="Proteomes" id="UP000824633"/>
    </source>
</evidence>
<dbReference type="Pfam" id="PF00015">
    <property type="entry name" value="MCPsignal"/>
    <property type="match status" value="1"/>
</dbReference>
<name>A0ABM7TBM5_9CLOT</name>
<dbReference type="SMART" id="SM00283">
    <property type="entry name" value="MA"/>
    <property type="match status" value="1"/>
</dbReference>
<protein>
    <submittedName>
        <fullName evidence="13">Methyl-accepting chemotaxis protein</fullName>
    </submittedName>
</protein>
<evidence type="ECO:0000256" key="1">
    <source>
        <dbReference type="ARBA" id="ARBA00004651"/>
    </source>
</evidence>
<organism evidence="13 14">
    <name type="scientific">Clostridium gelidum</name>
    <dbReference type="NCBI Taxonomy" id="704125"/>
    <lineage>
        <taxon>Bacteria</taxon>
        <taxon>Bacillati</taxon>
        <taxon>Bacillota</taxon>
        <taxon>Clostridia</taxon>
        <taxon>Eubacteriales</taxon>
        <taxon>Clostridiaceae</taxon>
        <taxon>Clostridium</taxon>
    </lineage>
</organism>
<accession>A0ABM7TBM5</accession>